<reference evidence="2 3" key="1">
    <citation type="submission" date="2019-04" db="EMBL/GenBank/DDBJ databases">
        <title>Fungal friends and foes A comparative genomics study of 23 Aspergillus species from section Flavi.</title>
        <authorList>
            <consortium name="DOE Joint Genome Institute"/>
            <person name="Kjaerbolling I."/>
            <person name="Vesth T.C."/>
            <person name="Frisvad J.C."/>
            <person name="Nybo J.L."/>
            <person name="Theobald S."/>
            <person name="Kildgaard S."/>
            <person name="Petersen T.I."/>
            <person name="Kuo A."/>
            <person name="Sato A."/>
            <person name="Lyhne E.K."/>
            <person name="Kogle M.E."/>
            <person name="Wiebenga A."/>
            <person name="Kun R.S."/>
            <person name="Lubbers R.J."/>
            <person name="Makela M.R."/>
            <person name="Barry K."/>
            <person name="Chovatia M."/>
            <person name="Clum A."/>
            <person name="Daum C."/>
            <person name="Haridas S."/>
            <person name="He G."/>
            <person name="LaButti K."/>
            <person name="Lipzen A."/>
            <person name="Mondo S."/>
            <person name="Pangilinan J."/>
            <person name="Riley R."/>
            <person name="Salamov A."/>
            <person name="Simmons B.A."/>
            <person name="Magnuson J.K."/>
            <person name="Henrissat B."/>
            <person name="Mortensen U.H."/>
            <person name="Larsen T.O."/>
            <person name="De vries R.P."/>
            <person name="Grigoriev I.V."/>
            <person name="Machida M."/>
            <person name="Baker S.E."/>
            <person name="Andersen M.R."/>
        </authorList>
    </citation>
    <scope>NUCLEOTIDE SEQUENCE [LARGE SCALE GENOMIC DNA]</scope>
    <source>
        <strain evidence="2 3">CBS 117635</strain>
    </source>
</reference>
<keyword evidence="3" id="KW-1185">Reference proteome</keyword>
<feature type="region of interest" description="Disordered" evidence="1">
    <location>
        <begin position="44"/>
        <end position="91"/>
    </location>
</feature>
<dbReference type="AlphaFoldDB" id="A0A5N6IX54"/>
<feature type="compositionally biased region" description="Polar residues" evidence="1">
    <location>
        <begin position="280"/>
        <end position="290"/>
    </location>
</feature>
<feature type="compositionally biased region" description="Low complexity" evidence="1">
    <location>
        <begin position="76"/>
        <end position="91"/>
    </location>
</feature>
<name>A0A5N6IX54_9EURO</name>
<feature type="region of interest" description="Disordered" evidence="1">
    <location>
        <begin position="438"/>
        <end position="490"/>
    </location>
</feature>
<protein>
    <submittedName>
        <fullName evidence="2">Uncharacterized protein</fullName>
    </submittedName>
</protein>
<evidence type="ECO:0000313" key="2">
    <source>
        <dbReference type="EMBL" id="KAB8271251.1"/>
    </source>
</evidence>
<sequence length="526" mass="53537">MPEDTSSSVIDTSTVVSHLVQDTSTTSSGSSYMSTTASTFSTAIRTESSSSAVLHRTTAGEDEDDGSESHSAFDPTTTLTSSHMASSSSAPATHITKTLTHGYGTASASTFKTPDTKHSTSLLADTHSAVAVVRASSAPVASSEIAEPTVTTTTVTSTIFKHHSVTAISSGTPSSHSPSSLAWRTTKSTSHLLPTVSATSISPSTGFSWRATPTSTSGQSSTIKQTSSHLFRGSTATTDIRSTASSSPTVGVIRTLPGAASSGASTGAHQSSTATAPQPDHTSAHFTSGTVSNTHISNTWTLHTTATAFHTDSISHTQTATSAFITQSPSTGTHTTKTPTTPDITGTVASGTGIVIIIPGVSTSRNITIPLSPDDNIPVTGTISMSTSSPPVTTPFGASSQSASATQNTTPAVSPHVTGLVTTIHPTSTETKVVTVEMPTTEQTQRPTPTASVAVPSEGSSQLTAQATGSKKAPGPAPAPTSDIADNGVVNPVSPMFLTVTETKTVTEKTTETRTVMMTVTATVDR</sequence>
<feature type="compositionally biased region" description="Low complexity" evidence="1">
    <location>
        <begin position="258"/>
        <end position="276"/>
    </location>
</feature>
<evidence type="ECO:0000313" key="3">
    <source>
        <dbReference type="Proteomes" id="UP000326289"/>
    </source>
</evidence>
<accession>A0A5N6IX54</accession>
<feature type="compositionally biased region" description="Low complexity" evidence="1">
    <location>
        <begin position="388"/>
        <end position="412"/>
    </location>
</feature>
<feature type="compositionally biased region" description="Polar residues" evidence="1">
    <location>
        <begin position="211"/>
        <end position="249"/>
    </location>
</feature>
<feature type="region of interest" description="Disordered" evidence="1">
    <location>
        <begin position="211"/>
        <end position="290"/>
    </location>
</feature>
<feature type="region of interest" description="Disordered" evidence="1">
    <location>
        <begin position="388"/>
        <end position="414"/>
    </location>
</feature>
<feature type="compositionally biased region" description="Low complexity" evidence="1">
    <location>
        <begin position="439"/>
        <end position="450"/>
    </location>
</feature>
<evidence type="ECO:0000256" key="1">
    <source>
        <dbReference type="SAM" id="MobiDB-lite"/>
    </source>
</evidence>
<dbReference type="Proteomes" id="UP000326289">
    <property type="component" value="Unassembled WGS sequence"/>
</dbReference>
<dbReference type="EMBL" id="ML732819">
    <property type="protein sequence ID" value="KAB8271251.1"/>
    <property type="molecule type" value="Genomic_DNA"/>
</dbReference>
<organism evidence="2 3">
    <name type="scientific">Aspergillus minisclerotigenes</name>
    <dbReference type="NCBI Taxonomy" id="656917"/>
    <lineage>
        <taxon>Eukaryota</taxon>
        <taxon>Fungi</taxon>
        <taxon>Dikarya</taxon>
        <taxon>Ascomycota</taxon>
        <taxon>Pezizomycotina</taxon>
        <taxon>Eurotiomycetes</taxon>
        <taxon>Eurotiomycetidae</taxon>
        <taxon>Eurotiales</taxon>
        <taxon>Aspergillaceae</taxon>
        <taxon>Aspergillus</taxon>
        <taxon>Aspergillus subgen. Circumdati</taxon>
    </lineage>
</organism>
<proteinExistence type="predicted"/>
<gene>
    <name evidence="2" type="ORF">BDV30DRAFT_250141</name>
</gene>